<accession>A0AAV6GPT5</accession>
<gene>
    <name evidence="2" type="ORF">AALO_G00114740</name>
</gene>
<reference evidence="2" key="1">
    <citation type="submission" date="2020-10" db="EMBL/GenBank/DDBJ databases">
        <title>Chromosome-scale genome assembly of the Allis shad, Alosa alosa.</title>
        <authorList>
            <person name="Margot Z."/>
            <person name="Christophe K."/>
            <person name="Cabau C."/>
            <person name="Louis A."/>
            <person name="Berthelot C."/>
            <person name="Parey E."/>
            <person name="Roest Crollius H."/>
            <person name="Montfort J."/>
            <person name="Robinson-Rechavi M."/>
            <person name="Bucao C."/>
            <person name="Bouchez O."/>
            <person name="Gislard M."/>
            <person name="Lluch J."/>
            <person name="Milhes M."/>
            <person name="Lampietro C."/>
            <person name="Lopez Roques C."/>
            <person name="Donnadieu C."/>
            <person name="Braasch I."/>
            <person name="Desvignes T."/>
            <person name="Postlethwait J."/>
            <person name="Bobe J."/>
            <person name="Guiguen Y."/>
        </authorList>
    </citation>
    <scope>NUCLEOTIDE SEQUENCE</scope>
    <source>
        <strain evidence="2">M-15738</strain>
        <tissue evidence="2">Blood</tissue>
    </source>
</reference>
<evidence type="ECO:0000259" key="1">
    <source>
        <dbReference type="PROSITE" id="PS50994"/>
    </source>
</evidence>
<dbReference type="PANTHER" id="PTHR37984">
    <property type="entry name" value="PROTEIN CBG26694"/>
    <property type="match status" value="1"/>
</dbReference>
<dbReference type="Gene3D" id="3.30.420.10">
    <property type="entry name" value="Ribonuclease H-like superfamily/Ribonuclease H"/>
    <property type="match status" value="1"/>
</dbReference>
<dbReference type="AlphaFoldDB" id="A0AAV6GPT5"/>
<evidence type="ECO:0000313" key="3">
    <source>
        <dbReference type="Proteomes" id="UP000823561"/>
    </source>
</evidence>
<comment type="caution">
    <text evidence="2">The sequence shown here is derived from an EMBL/GenBank/DDBJ whole genome shotgun (WGS) entry which is preliminary data.</text>
</comment>
<sequence>MSCQHFGKVKTKAPELKHIKPVAPWHMIGVDLSGPLRKSSKGNTFCLTATDFFTKWVEARPIVRRCADATSQALMGIFMSHGVPEVILTDRGREFCNKVVFHSEIV</sequence>
<dbReference type="SUPFAM" id="SSF53098">
    <property type="entry name" value="Ribonuclease H-like"/>
    <property type="match status" value="1"/>
</dbReference>
<protein>
    <recommendedName>
        <fullName evidence="1">Integrase catalytic domain-containing protein</fullName>
    </recommendedName>
</protein>
<dbReference type="PANTHER" id="PTHR37984:SF5">
    <property type="entry name" value="PROTEIN NYNRIN-LIKE"/>
    <property type="match status" value="1"/>
</dbReference>
<evidence type="ECO:0000313" key="2">
    <source>
        <dbReference type="EMBL" id="KAG5277193.1"/>
    </source>
</evidence>
<dbReference type="InterPro" id="IPR036397">
    <property type="entry name" value="RNaseH_sf"/>
</dbReference>
<dbReference type="InterPro" id="IPR012337">
    <property type="entry name" value="RNaseH-like_sf"/>
</dbReference>
<dbReference type="GO" id="GO:0003676">
    <property type="term" value="F:nucleic acid binding"/>
    <property type="evidence" value="ECO:0007669"/>
    <property type="project" value="InterPro"/>
</dbReference>
<proteinExistence type="predicted"/>
<organism evidence="2 3">
    <name type="scientific">Alosa alosa</name>
    <name type="common">allis shad</name>
    <dbReference type="NCBI Taxonomy" id="278164"/>
    <lineage>
        <taxon>Eukaryota</taxon>
        <taxon>Metazoa</taxon>
        <taxon>Chordata</taxon>
        <taxon>Craniata</taxon>
        <taxon>Vertebrata</taxon>
        <taxon>Euteleostomi</taxon>
        <taxon>Actinopterygii</taxon>
        <taxon>Neopterygii</taxon>
        <taxon>Teleostei</taxon>
        <taxon>Clupei</taxon>
        <taxon>Clupeiformes</taxon>
        <taxon>Clupeoidei</taxon>
        <taxon>Clupeidae</taxon>
        <taxon>Alosa</taxon>
    </lineage>
</organism>
<feature type="domain" description="Integrase catalytic" evidence="1">
    <location>
        <begin position="20"/>
        <end position="106"/>
    </location>
</feature>
<keyword evidence="3" id="KW-1185">Reference proteome</keyword>
<dbReference type="GO" id="GO:0015074">
    <property type="term" value="P:DNA integration"/>
    <property type="evidence" value="ECO:0007669"/>
    <property type="project" value="InterPro"/>
</dbReference>
<dbReference type="EMBL" id="JADWDJ010000008">
    <property type="protein sequence ID" value="KAG5277193.1"/>
    <property type="molecule type" value="Genomic_DNA"/>
</dbReference>
<dbReference type="InterPro" id="IPR050951">
    <property type="entry name" value="Retrovirus_Pol_polyprotein"/>
</dbReference>
<name>A0AAV6GPT5_9TELE</name>
<dbReference type="InterPro" id="IPR001584">
    <property type="entry name" value="Integrase_cat-core"/>
</dbReference>
<dbReference type="PROSITE" id="PS50994">
    <property type="entry name" value="INTEGRASE"/>
    <property type="match status" value="1"/>
</dbReference>
<dbReference type="Proteomes" id="UP000823561">
    <property type="component" value="Chromosome 8"/>
</dbReference>